<name>A0A7C2Z269_9AQUI</name>
<evidence type="ECO:0000313" key="3">
    <source>
        <dbReference type="EMBL" id="HEW46965.1"/>
    </source>
</evidence>
<evidence type="ECO:0000313" key="1">
    <source>
        <dbReference type="EMBL" id="HEW45123.1"/>
    </source>
</evidence>
<evidence type="ECO:0000313" key="2">
    <source>
        <dbReference type="EMBL" id="HEW45855.1"/>
    </source>
</evidence>
<reference evidence="1" key="1">
    <citation type="journal article" date="2020" name="mSystems">
        <title>Genome- and Community-Level Interaction Insights into Carbon Utilization and Element Cycling Functions of Hydrothermarchaeota in Hydrothermal Sediment.</title>
        <authorList>
            <person name="Zhou Z."/>
            <person name="Liu Y."/>
            <person name="Xu W."/>
            <person name="Pan J."/>
            <person name="Luo Z.H."/>
            <person name="Li M."/>
        </authorList>
    </citation>
    <scope>NUCLEOTIDE SEQUENCE [LARGE SCALE GENOMIC DNA]</scope>
    <source>
        <strain evidence="1">SpSt-132</strain>
    </source>
</reference>
<organism evidence="1">
    <name type="scientific">Hydrogenobacter sp</name>
    <dbReference type="NCBI Taxonomy" id="2152829"/>
    <lineage>
        <taxon>Bacteria</taxon>
        <taxon>Pseudomonadati</taxon>
        <taxon>Aquificota</taxon>
        <taxon>Aquificia</taxon>
        <taxon>Aquificales</taxon>
        <taxon>Aquificaceae</taxon>
        <taxon>Hydrogenobacter</taxon>
    </lineage>
</organism>
<dbReference type="AlphaFoldDB" id="A0A7C2Z269"/>
<accession>A0A7C2Z269</accession>
<gene>
    <name evidence="1" type="ORF">ENO47_00370</name>
    <name evidence="2" type="ORF">ENO47_04190</name>
    <name evidence="3" type="ORF">ENO47_09960</name>
</gene>
<dbReference type="EMBL" id="DSFP01000081">
    <property type="protein sequence ID" value="HEW46965.1"/>
    <property type="molecule type" value="Genomic_DNA"/>
</dbReference>
<comment type="caution">
    <text evidence="1">The sequence shown here is derived from an EMBL/GenBank/DDBJ whole genome shotgun (WGS) entry which is preliminary data.</text>
</comment>
<dbReference type="EMBL" id="DSFP01000008">
    <property type="protein sequence ID" value="HEW45123.1"/>
    <property type="molecule type" value="Genomic_DNA"/>
</dbReference>
<protein>
    <submittedName>
        <fullName evidence="1">Uncharacterized protein</fullName>
    </submittedName>
</protein>
<proteinExistence type="predicted"/>
<sequence length="89" mass="10857">MAITSVSLAHPMDGKMHKEWCEQNWEKCKVYMLEKIKLKEKYLPKERECVEKAKSYRDMKLCMMDVKEQKRREDYEIRKKMLMEAAPRP</sequence>
<dbReference type="EMBL" id="DSFP01000034">
    <property type="protein sequence ID" value="HEW45855.1"/>
    <property type="molecule type" value="Genomic_DNA"/>
</dbReference>